<keyword evidence="2" id="KW-0639">Primosome</keyword>
<dbReference type="InterPro" id="IPR027417">
    <property type="entry name" value="P-loop_NTPase"/>
</dbReference>
<evidence type="ECO:0000256" key="2">
    <source>
        <dbReference type="ARBA" id="ARBA00022515"/>
    </source>
</evidence>
<dbReference type="Pfam" id="PF00772">
    <property type="entry name" value="DnaB"/>
    <property type="match status" value="1"/>
</dbReference>
<dbReference type="AlphaFoldDB" id="A0A139LD23"/>
<dbReference type="EC" id="5.6.2.3" evidence="10"/>
<dbReference type="PROSITE" id="PS51199">
    <property type="entry name" value="SF4_HELICASE"/>
    <property type="match status" value="1"/>
</dbReference>
<evidence type="ECO:0000256" key="4">
    <source>
        <dbReference type="ARBA" id="ARBA00022741"/>
    </source>
</evidence>
<name>A0A139LD23_BACOV</name>
<dbReference type="SUPFAM" id="SSF48024">
    <property type="entry name" value="N-terminal domain of DnaB helicase"/>
    <property type="match status" value="1"/>
</dbReference>
<keyword evidence="3" id="KW-0235">DNA replication</keyword>
<keyword evidence="8" id="KW-0238">DNA-binding</keyword>
<dbReference type="InterPro" id="IPR007694">
    <property type="entry name" value="DNA_helicase_DnaB-like_C"/>
</dbReference>
<evidence type="ECO:0000256" key="6">
    <source>
        <dbReference type="ARBA" id="ARBA00022806"/>
    </source>
</evidence>
<accession>A0A139LD23</accession>
<comment type="caution">
    <text evidence="12">The sequence shown here is derived from an EMBL/GenBank/DDBJ whole genome shotgun (WGS) entry which is preliminary data.</text>
</comment>
<dbReference type="GO" id="GO:0005524">
    <property type="term" value="F:ATP binding"/>
    <property type="evidence" value="ECO:0007669"/>
    <property type="project" value="UniProtKB-KW"/>
</dbReference>
<keyword evidence="5" id="KW-0378">Hydrolase</keyword>
<evidence type="ECO:0000256" key="8">
    <source>
        <dbReference type="ARBA" id="ARBA00023125"/>
    </source>
</evidence>
<dbReference type="InterPro" id="IPR007693">
    <property type="entry name" value="DNA_helicase_DnaB-like_N"/>
</dbReference>
<dbReference type="EMBL" id="VWFO01000002">
    <property type="protein sequence ID" value="KAA4666468.1"/>
    <property type="molecule type" value="Genomic_DNA"/>
</dbReference>
<dbReference type="Proteomes" id="UP000435985">
    <property type="component" value="Unassembled WGS sequence"/>
</dbReference>
<comment type="catalytic activity">
    <reaction evidence="11">
        <text>ATP + H2O = ADP + phosphate + H(+)</text>
        <dbReference type="Rhea" id="RHEA:13065"/>
        <dbReference type="ChEBI" id="CHEBI:15377"/>
        <dbReference type="ChEBI" id="CHEBI:15378"/>
        <dbReference type="ChEBI" id="CHEBI:30616"/>
        <dbReference type="ChEBI" id="CHEBI:43474"/>
        <dbReference type="ChEBI" id="CHEBI:456216"/>
        <dbReference type="EC" id="5.6.2.3"/>
    </reaction>
</comment>
<dbReference type="GO" id="GO:0003677">
    <property type="term" value="F:DNA binding"/>
    <property type="evidence" value="ECO:0007669"/>
    <property type="project" value="UniProtKB-KW"/>
</dbReference>
<dbReference type="GO" id="GO:0005829">
    <property type="term" value="C:cytosol"/>
    <property type="evidence" value="ECO:0007669"/>
    <property type="project" value="TreeGrafter"/>
</dbReference>
<evidence type="ECO:0000256" key="10">
    <source>
        <dbReference type="ARBA" id="ARBA00044969"/>
    </source>
</evidence>
<dbReference type="PANTHER" id="PTHR30153">
    <property type="entry name" value="REPLICATIVE DNA HELICASE DNAB"/>
    <property type="match status" value="1"/>
</dbReference>
<protein>
    <recommendedName>
        <fullName evidence="10">DNA 5'-3' helicase</fullName>
        <ecNumber evidence="10">5.6.2.3</ecNumber>
    </recommendedName>
</protein>
<evidence type="ECO:0000256" key="1">
    <source>
        <dbReference type="ARBA" id="ARBA00008428"/>
    </source>
</evidence>
<proteinExistence type="inferred from homology"/>
<dbReference type="RefSeq" id="WP_061447837.1">
    <property type="nucleotide sequence ID" value="NZ_CAXTIO010000014.1"/>
</dbReference>
<dbReference type="Pfam" id="PF03796">
    <property type="entry name" value="DnaB_C"/>
    <property type="match status" value="1"/>
</dbReference>
<evidence type="ECO:0000256" key="11">
    <source>
        <dbReference type="ARBA" id="ARBA00048954"/>
    </source>
</evidence>
<gene>
    <name evidence="12" type="ORF">F3B98_01660</name>
</gene>
<keyword evidence="4" id="KW-0547">Nucleotide-binding</keyword>
<evidence type="ECO:0000256" key="9">
    <source>
        <dbReference type="ARBA" id="ARBA00023235"/>
    </source>
</evidence>
<evidence type="ECO:0000313" key="12">
    <source>
        <dbReference type="EMBL" id="KAA4666468.1"/>
    </source>
</evidence>
<reference evidence="12 13" key="1">
    <citation type="journal article" date="2019" name="Nat. Med.">
        <title>A library of human gut bacterial isolates paired with longitudinal multiomics data enables mechanistic microbiome research.</title>
        <authorList>
            <person name="Poyet M."/>
            <person name="Groussin M."/>
            <person name="Gibbons S.M."/>
            <person name="Avila-Pacheco J."/>
            <person name="Jiang X."/>
            <person name="Kearney S.M."/>
            <person name="Perrotta A.R."/>
            <person name="Berdy B."/>
            <person name="Zhao S."/>
            <person name="Lieberman T.D."/>
            <person name="Swanson P.K."/>
            <person name="Smith M."/>
            <person name="Roesemann S."/>
            <person name="Alexander J.E."/>
            <person name="Rich S.A."/>
            <person name="Livny J."/>
            <person name="Vlamakis H."/>
            <person name="Clish C."/>
            <person name="Bullock K."/>
            <person name="Deik A."/>
            <person name="Scott J."/>
            <person name="Pierce K.A."/>
            <person name="Xavier R.J."/>
            <person name="Alm E.J."/>
        </authorList>
    </citation>
    <scope>NUCLEOTIDE SEQUENCE [LARGE SCALE GENOMIC DNA]</scope>
    <source>
        <strain evidence="12 13">BIOML-A14</strain>
    </source>
</reference>
<keyword evidence="7" id="KW-0067">ATP-binding</keyword>
<dbReference type="PANTHER" id="PTHR30153:SF2">
    <property type="entry name" value="REPLICATIVE DNA HELICASE"/>
    <property type="match status" value="1"/>
</dbReference>
<dbReference type="SUPFAM" id="SSF52540">
    <property type="entry name" value="P-loop containing nucleoside triphosphate hydrolases"/>
    <property type="match status" value="1"/>
</dbReference>
<evidence type="ECO:0000313" key="13">
    <source>
        <dbReference type="Proteomes" id="UP000435985"/>
    </source>
</evidence>
<comment type="similarity">
    <text evidence="1">Belongs to the helicase family. DnaB subfamily.</text>
</comment>
<dbReference type="GO" id="GO:1990077">
    <property type="term" value="C:primosome complex"/>
    <property type="evidence" value="ECO:0007669"/>
    <property type="project" value="UniProtKB-KW"/>
</dbReference>
<keyword evidence="9" id="KW-0413">Isomerase</keyword>
<dbReference type="GO" id="GO:0006269">
    <property type="term" value="P:DNA replication, synthesis of primer"/>
    <property type="evidence" value="ECO:0007669"/>
    <property type="project" value="UniProtKB-KW"/>
</dbReference>
<dbReference type="Gene3D" id="3.40.50.300">
    <property type="entry name" value="P-loop containing nucleotide triphosphate hydrolases"/>
    <property type="match status" value="1"/>
</dbReference>
<dbReference type="InterPro" id="IPR036185">
    <property type="entry name" value="DNA_heli_DnaB-like_N_sf"/>
</dbReference>
<dbReference type="Gene3D" id="1.10.860.10">
    <property type="entry name" value="DNAb Helicase, Chain A"/>
    <property type="match status" value="1"/>
</dbReference>
<dbReference type="InterPro" id="IPR016136">
    <property type="entry name" value="DNA_helicase_N/primase_C"/>
</dbReference>
<evidence type="ECO:0000256" key="7">
    <source>
        <dbReference type="ARBA" id="ARBA00022840"/>
    </source>
</evidence>
<keyword evidence="6 12" id="KW-0347">Helicase</keyword>
<evidence type="ECO:0000256" key="5">
    <source>
        <dbReference type="ARBA" id="ARBA00022801"/>
    </source>
</evidence>
<organism evidence="12 13">
    <name type="scientific">Bacteroides ovatus</name>
    <dbReference type="NCBI Taxonomy" id="28116"/>
    <lineage>
        <taxon>Bacteria</taxon>
        <taxon>Pseudomonadati</taxon>
        <taxon>Bacteroidota</taxon>
        <taxon>Bacteroidia</taxon>
        <taxon>Bacteroidales</taxon>
        <taxon>Bacteroidaceae</taxon>
        <taxon>Bacteroides</taxon>
    </lineage>
</organism>
<dbReference type="GO" id="GO:0043139">
    <property type="term" value="F:5'-3' DNA helicase activity"/>
    <property type="evidence" value="ECO:0007669"/>
    <property type="project" value="UniProtKB-EC"/>
</dbReference>
<dbReference type="GO" id="GO:0016787">
    <property type="term" value="F:hydrolase activity"/>
    <property type="evidence" value="ECO:0007669"/>
    <property type="project" value="UniProtKB-KW"/>
</dbReference>
<evidence type="ECO:0000256" key="3">
    <source>
        <dbReference type="ARBA" id="ARBA00022705"/>
    </source>
</evidence>
<sequence>MAKTEKILIDNICPLHDLECEKAVLGTLTSPVLSNGEIPENLTEDCFYDEFNRNIFRAILTIISRGDHPEPIAIKGCLDKMGISFNVAELLKHLDGMTLDFNQYVNRLFDLSVHRKFREIGLFLLKHSASEEEDIEQVQTKAVESLSGMFRQSSDNIYTLKDGLTGVHQQVNRNLSGQTSLTGTPTGFDQFDRRSGGLQKSDLIIIAAEQSMGKTSLLMSILRFAALSGTKSIIYSMEMRKEQIASRLASIESGVPANQIMYSQLTSSQLESFDKGLARLLHLPIYFDDNSTSNIDSIINSIRYMKRKYDIDGAAVDYLQILNVNMKGANKEQQMGDVARRLKNLAKELDIWIIALSQLNRDKDNPVPSIARLRDSGQIAEAADMVMLIYRPEVKGKSYPGEFSHVDTKSTAMIDVAKGRNIGIMKFICKFDAPTTHFYDLQDIPISANVEPDPF</sequence>